<dbReference type="SUPFAM" id="SSF47823">
    <property type="entry name" value="lambda integrase-like, N-terminal domain"/>
    <property type="match status" value="1"/>
</dbReference>
<dbReference type="PROSITE" id="PS51900">
    <property type="entry name" value="CB"/>
    <property type="match status" value="1"/>
</dbReference>
<evidence type="ECO:0000256" key="2">
    <source>
        <dbReference type="ARBA" id="ARBA00023125"/>
    </source>
</evidence>
<keyword evidence="2 4" id="KW-0238">DNA-binding</keyword>
<evidence type="ECO:0000256" key="3">
    <source>
        <dbReference type="ARBA" id="ARBA00023172"/>
    </source>
</evidence>
<dbReference type="Proteomes" id="UP001201273">
    <property type="component" value="Unassembled WGS sequence"/>
</dbReference>
<dbReference type="Gene3D" id="1.10.443.10">
    <property type="entry name" value="Intergrase catalytic core"/>
    <property type="match status" value="1"/>
</dbReference>
<organism evidence="6 7">
    <name type="scientific">Motilimonas cestriensis</name>
    <dbReference type="NCBI Taxonomy" id="2742685"/>
    <lineage>
        <taxon>Bacteria</taxon>
        <taxon>Pseudomonadati</taxon>
        <taxon>Pseudomonadota</taxon>
        <taxon>Gammaproteobacteria</taxon>
        <taxon>Alteromonadales</taxon>
        <taxon>Alteromonadales genera incertae sedis</taxon>
        <taxon>Motilimonas</taxon>
    </lineage>
</organism>
<evidence type="ECO:0000256" key="1">
    <source>
        <dbReference type="ARBA" id="ARBA00022908"/>
    </source>
</evidence>
<dbReference type="InterPro" id="IPR013762">
    <property type="entry name" value="Integrase-like_cat_sf"/>
</dbReference>
<dbReference type="SUPFAM" id="SSF56349">
    <property type="entry name" value="DNA breaking-rejoining enzymes"/>
    <property type="match status" value="1"/>
</dbReference>
<evidence type="ECO:0000313" key="7">
    <source>
        <dbReference type="Proteomes" id="UP001201273"/>
    </source>
</evidence>
<reference evidence="6 7" key="1">
    <citation type="journal article" date="2022" name="Environ. Microbiol. Rep.">
        <title>Eco-phylogenetic analyses reveal divergent evolution of vitamin B12 metabolism in the marine bacterial family 'Psychromonadaceae'.</title>
        <authorList>
            <person name="Jin X."/>
            <person name="Yang Y."/>
            <person name="Cao H."/>
            <person name="Gao B."/>
            <person name="Zhao Z."/>
        </authorList>
    </citation>
    <scope>NUCLEOTIDE SEQUENCE [LARGE SCALE GENOMIC DNA]</scope>
    <source>
        <strain evidence="6 7">MKS20</strain>
    </source>
</reference>
<dbReference type="EMBL" id="JAIMJA010000033">
    <property type="protein sequence ID" value="MCE2597136.1"/>
    <property type="molecule type" value="Genomic_DNA"/>
</dbReference>
<feature type="domain" description="Core-binding (CB)" evidence="5">
    <location>
        <begin position="50"/>
        <end position="134"/>
    </location>
</feature>
<sequence length="433" mass="48706">MTKLVVSQQDNSGVIDRQLMTRLAEEGNVERLRIMSDEFIKQGGDVGSIPELVALFQRNFDASITQSGLEANSLRAFKSALALFQTYCDEMDLPWLPATTGTVKNYLAYRGQHVKKTTLGRDRWMISLAHQWAGAPDPTASIEIRKLLKNIAIQRRTEESVGAVGVRNKQVFDADQASPFREIYLDALHDLWHESSHIYTLRNLTLLTVAYETLLRESELVRIKIPHITSEVEHNDAGELVEHWKLVIYETKKKKGEMDFAPLSPRCVNLIEAYLSLSGRSLDDRGFLFVRHKRPTLETQAKSVGVDATGAEVFEQLAQRPHIHADYVDEIFKKGWLALFNDPKKVTDENADTVIHRQNLPVGALAGKIRRPPEPWSGHSSRVGACQDLLAAGETVADVQMAGRWADAGMITYYGRGILQQHNAMGRRRANKV</sequence>
<evidence type="ECO:0000256" key="4">
    <source>
        <dbReference type="PROSITE-ProRule" id="PRU01248"/>
    </source>
</evidence>
<evidence type="ECO:0000313" key="6">
    <source>
        <dbReference type="EMBL" id="MCE2597136.1"/>
    </source>
</evidence>
<name>A0ABS8WDL3_9GAMM</name>
<gene>
    <name evidence="6" type="ORF">K6Y31_20390</name>
</gene>
<evidence type="ECO:0000259" key="5">
    <source>
        <dbReference type="PROSITE" id="PS51900"/>
    </source>
</evidence>
<dbReference type="RefSeq" id="WP_233054878.1">
    <property type="nucleotide sequence ID" value="NZ_JAIMJA010000033.1"/>
</dbReference>
<dbReference type="InterPro" id="IPR010998">
    <property type="entry name" value="Integrase_recombinase_N"/>
</dbReference>
<dbReference type="InterPro" id="IPR044068">
    <property type="entry name" value="CB"/>
</dbReference>
<dbReference type="Gene3D" id="1.10.150.130">
    <property type="match status" value="1"/>
</dbReference>
<dbReference type="InterPro" id="IPR011010">
    <property type="entry name" value="DNA_brk_join_enz"/>
</dbReference>
<proteinExistence type="predicted"/>
<comment type="caution">
    <text evidence="6">The sequence shown here is derived from an EMBL/GenBank/DDBJ whole genome shotgun (WGS) entry which is preliminary data.</text>
</comment>
<accession>A0ABS8WDL3</accession>
<keyword evidence="7" id="KW-1185">Reference proteome</keyword>
<protein>
    <submittedName>
        <fullName evidence="6">Tyrosine-type recombinase/integrase</fullName>
    </submittedName>
</protein>
<keyword evidence="3" id="KW-0233">DNA recombination</keyword>
<keyword evidence="1" id="KW-0229">DNA integration</keyword>